<dbReference type="EMBL" id="CP095474">
    <property type="protein sequence ID" value="URN17817.1"/>
    <property type="molecule type" value="Genomic_DNA"/>
</dbReference>
<protein>
    <recommendedName>
        <fullName evidence="4">TerD family protein</fullName>
    </recommendedName>
</protein>
<feature type="region of interest" description="Disordered" evidence="1">
    <location>
        <begin position="1"/>
        <end position="123"/>
    </location>
</feature>
<gene>
    <name evidence="2" type="ORF">MW084_19880</name>
</gene>
<name>A0ABY4TFW2_9ACTN</name>
<reference evidence="2" key="1">
    <citation type="submission" date="2022-04" db="EMBL/GenBank/DDBJ databases">
        <title>Systematic whole-genome sequencing reveals an unexpected diversity among actinomycetoma pathogens and provides insights into their antibacterial susceptibilities.</title>
        <authorList>
            <person name="Watson A.K."/>
            <person name="Kepplinger B."/>
            <person name="Bakhiet S.M."/>
            <person name="Mhmoud N.A."/>
            <person name="Chapman J."/>
            <person name="Allenby N."/>
            <person name="Mickiewicz K."/>
            <person name="Goodfellow M."/>
            <person name="Fahal A.H."/>
            <person name="Errington J."/>
        </authorList>
    </citation>
    <scope>NUCLEOTIDE SEQUENCE</scope>
    <source>
        <strain evidence="2">SD 504</strain>
    </source>
</reference>
<feature type="compositionally biased region" description="Pro residues" evidence="1">
    <location>
        <begin position="20"/>
        <end position="33"/>
    </location>
</feature>
<feature type="non-terminal residue" evidence="2">
    <location>
        <position position="1"/>
    </location>
</feature>
<feature type="compositionally biased region" description="Low complexity" evidence="1">
    <location>
        <begin position="1"/>
        <end position="19"/>
    </location>
</feature>
<evidence type="ECO:0000256" key="1">
    <source>
        <dbReference type="SAM" id="MobiDB-lite"/>
    </source>
</evidence>
<accession>A0ABY4TFW2</accession>
<organism evidence="2 3">
    <name type="scientific">Streptomyces sudanensis</name>
    <dbReference type="NCBI Taxonomy" id="436397"/>
    <lineage>
        <taxon>Bacteria</taxon>
        <taxon>Bacillati</taxon>
        <taxon>Actinomycetota</taxon>
        <taxon>Actinomycetes</taxon>
        <taxon>Kitasatosporales</taxon>
        <taxon>Streptomycetaceae</taxon>
        <taxon>Streptomyces</taxon>
    </lineage>
</organism>
<proteinExistence type="predicted"/>
<feature type="non-terminal residue" evidence="2">
    <location>
        <position position="123"/>
    </location>
</feature>
<evidence type="ECO:0008006" key="4">
    <source>
        <dbReference type="Google" id="ProtNLM"/>
    </source>
</evidence>
<sequence length="123" mass="12428">AGAAPAWPGAAPAADAPQRPAAPFPDPQVPAQPQPHAGYGFPHGRPPAPDAWQAQNPYGLPQEGQAPAQPHAGYGFPQQGQVPAQPPAGYGFPHAQPSAGPAQPDGGHGVPGPPDRQAHPRSH</sequence>
<evidence type="ECO:0000313" key="3">
    <source>
        <dbReference type="Proteomes" id="UP001056383"/>
    </source>
</evidence>
<feature type="compositionally biased region" description="Low complexity" evidence="1">
    <location>
        <begin position="75"/>
        <end position="91"/>
    </location>
</feature>
<keyword evidence="3" id="KW-1185">Reference proteome</keyword>
<evidence type="ECO:0000313" key="2">
    <source>
        <dbReference type="EMBL" id="URN17817.1"/>
    </source>
</evidence>
<dbReference type="Proteomes" id="UP001056383">
    <property type="component" value="Chromosome"/>
</dbReference>